<protein>
    <submittedName>
        <fullName evidence="1">Uncharacterized protein</fullName>
    </submittedName>
</protein>
<proteinExistence type="predicted"/>
<dbReference type="EMBL" id="HACG01002456">
    <property type="protein sequence ID" value="CEK49321.1"/>
    <property type="molecule type" value="Transcribed_RNA"/>
</dbReference>
<organism evidence="1">
    <name type="scientific">Arion vulgaris</name>
    <dbReference type="NCBI Taxonomy" id="1028688"/>
    <lineage>
        <taxon>Eukaryota</taxon>
        <taxon>Metazoa</taxon>
        <taxon>Spiralia</taxon>
        <taxon>Lophotrochozoa</taxon>
        <taxon>Mollusca</taxon>
        <taxon>Gastropoda</taxon>
        <taxon>Heterobranchia</taxon>
        <taxon>Euthyneura</taxon>
        <taxon>Panpulmonata</taxon>
        <taxon>Eupulmonata</taxon>
        <taxon>Stylommatophora</taxon>
        <taxon>Helicina</taxon>
        <taxon>Arionoidea</taxon>
        <taxon>Arionidae</taxon>
        <taxon>Arion</taxon>
    </lineage>
</organism>
<name>A0A0B6Y0K0_9EUPU</name>
<accession>A0A0B6Y0K0</accession>
<reference evidence="1" key="1">
    <citation type="submission" date="2014-12" db="EMBL/GenBank/DDBJ databases">
        <title>Insight into the proteome of Arion vulgaris.</title>
        <authorList>
            <person name="Aradska J."/>
            <person name="Bulat T."/>
            <person name="Smidak R."/>
            <person name="Sarate P."/>
            <person name="Gangsoo J."/>
            <person name="Sialana F."/>
            <person name="Bilban M."/>
            <person name="Lubec G."/>
        </authorList>
    </citation>
    <scope>NUCLEOTIDE SEQUENCE</scope>
    <source>
        <tissue evidence="1">Skin</tissue>
    </source>
</reference>
<sequence length="110" mass="12819">MQCVYVMKCMSQMALVEAYREFLEGIQILRLLADRLGRRQILENVCLQGSPIFTEIVNEYEKNAKQPWLLQRCCSHVVWRACRMRMINVKDLPIPGPLKKIVIQLHCGNS</sequence>
<dbReference type="AlphaFoldDB" id="A0A0B6Y0K0"/>
<evidence type="ECO:0000313" key="1">
    <source>
        <dbReference type="EMBL" id="CEK49321.1"/>
    </source>
</evidence>
<gene>
    <name evidence="1" type="primary">ORF7311</name>
</gene>